<accession>A0A9D2KET5</accession>
<dbReference type="NCBIfam" id="NF038041">
    <property type="entry name" value="fim_Mfa1_fam"/>
    <property type="match status" value="1"/>
</dbReference>
<comment type="caution">
    <text evidence="2">The sequence shown here is derived from an EMBL/GenBank/DDBJ whole genome shotgun (WGS) entry which is preliminary data.</text>
</comment>
<evidence type="ECO:0000313" key="2">
    <source>
        <dbReference type="EMBL" id="HIZ92182.1"/>
    </source>
</evidence>
<dbReference type="InterPro" id="IPR047786">
    <property type="entry name" value="Mfa1_fim"/>
</dbReference>
<dbReference type="EMBL" id="DXAV01000071">
    <property type="protein sequence ID" value="HIZ92182.1"/>
    <property type="molecule type" value="Genomic_DNA"/>
</dbReference>
<evidence type="ECO:0000313" key="3">
    <source>
        <dbReference type="Proteomes" id="UP000824108"/>
    </source>
</evidence>
<dbReference type="Gene3D" id="2.60.40.3690">
    <property type="match status" value="1"/>
</dbReference>
<protein>
    <submittedName>
        <fullName evidence="2">Mfa1 family fimbria major subunit</fullName>
    </submittedName>
</protein>
<dbReference type="AlphaFoldDB" id="A0A9D2KET5"/>
<name>A0A9D2KET5_9BACE</name>
<reference evidence="2" key="2">
    <citation type="submission" date="2021-04" db="EMBL/GenBank/DDBJ databases">
        <authorList>
            <person name="Gilroy R."/>
        </authorList>
    </citation>
    <scope>NUCLEOTIDE SEQUENCE</scope>
    <source>
        <strain evidence="2">CHK118-2852</strain>
    </source>
</reference>
<feature type="domain" description="Minor fimbrium subunit Mfa1 C-terminal" evidence="1">
    <location>
        <begin position="485"/>
        <end position="539"/>
    </location>
</feature>
<dbReference type="Pfam" id="PF15495">
    <property type="entry name" value="Fimbrillin_C"/>
    <property type="match status" value="1"/>
</dbReference>
<dbReference type="Proteomes" id="UP000824108">
    <property type="component" value="Unassembled WGS sequence"/>
</dbReference>
<proteinExistence type="predicted"/>
<dbReference type="InterPro" id="IPR029140">
    <property type="entry name" value="Mfa1_C"/>
</dbReference>
<organism evidence="2 3">
    <name type="scientific">Candidatus Bacteroides merdavium</name>
    <dbReference type="NCBI Taxonomy" id="2838472"/>
    <lineage>
        <taxon>Bacteria</taxon>
        <taxon>Pseudomonadati</taxon>
        <taxon>Bacteroidota</taxon>
        <taxon>Bacteroidia</taxon>
        <taxon>Bacteroidales</taxon>
        <taxon>Bacteroidaceae</taxon>
        <taxon>Bacteroides</taxon>
    </lineage>
</organism>
<dbReference type="PROSITE" id="PS51257">
    <property type="entry name" value="PROKAR_LIPOPROTEIN"/>
    <property type="match status" value="1"/>
</dbReference>
<evidence type="ECO:0000259" key="1">
    <source>
        <dbReference type="Pfam" id="PF15495"/>
    </source>
</evidence>
<dbReference type="GO" id="GO:0009418">
    <property type="term" value="C:pilus shaft"/>
    <property type="evidence" value="ECO:0007669"/>
    <property type="project" value="InterPro"/>
</dbReference>
<reference evidence="2" key="1">
    <citation type="journal article" date="2021" name="PeerJ">
        <title>Extensive microbial diversity within the chicken gut microbiome revealed by metagenomics and culture.</title>
        <authorList>
            <person name="Gilroy R."/>
            <person name="Ravi A."/>
            <person name="Getino M."/>
            <person name="Pursley I."/>
            <person name="Horton D.L."/>
            <person name="Alikhan N.F."/>
            <person name="Baker D."/>
            <person name="Gharbi K."/>
            <person name="Hall N."/>
            <person name="Watson M."/>
            <person name="Adriaenssens E.M."/>
            <person name="Foster-Nyarko E."/>
            <person name="Jarju S."/>
            <person name="Secka A."/>
            <person name="Antonio M."/>
            <person name="Oren A."/>
            <person name="Chaudhuri R.R."/>
            <person name="La Ragione R."/>
            <person name="Hildebrand F."/>
            <person name="Pallen M.J."/>
        </authorList>
    </citation>
    <scope>NUCLEOTIDE SEQUENCE</scope>
    <source>
        <strain evidence="2">CHK118-2852</strain>
    </source>
</reference>
<gene>
    <name evidence="2" type="ORF">H9807_08720</name>
</gene>
<sequence length="571" mass="64315">MKKLGADIKGFGLLLMGVIVMLCSCRDELYSIPSSQTEGTRRNLVISLTVQQPGLQSPTSRAPFDTGYELGFTEKECQIHTLTLIMMGVYNGEELFETWQTIEPSEPTNGIYDVQFTLSGITGTKHFYILANAEQKHINAFWAKDRIFDAGEGQSGHNIVGNLMEINHNENGDGEGSNILMAGIVKSNSGDRDIVIPTGDGNEDTDEKITIDTSANLVCTVAKVLLTCMPSKESNDHVAVIDAKDNADNTTNNTNTGWIRLADVNYMLNVLNRKTYLDYREDTKDDDYLIDPNYEMSEIISLREEGGYGITNLDEYQRNYLFYDTQAMVEMLNKDVPTYKGGERCIVRSATQYDADKMEVDETTNMGNENHYTEGLYCTENTVYNDITFGDDADFQSAIRYVTTRVMVGAKYTPKVIWDGGDKPVTYQTEEEAQQILKEVTDYENPLEPVTYPAGTFWRDSDGNYYSLAGMIKKLQDAPETEFSRYDGGWGYYYTYIDENAQNGAISKDQTRWGIKRNHYYILKVDKIIAPGSPFPGNETMRIHSELVDWIDKGGSEEEIKVPQQSETAQP</sequence>